<keyword evidence="3 5" id="KW-0807">Transducer</keyword>
<comment type="subcellular location">
    <subcellularLocation>
        <location evidence="1">Cell inner membrane</location>
        <topology evidence="1">Multi-pass membrane protein</topology>
    </subcellularLocation>
</comment>
<dbReference type="PANTHER" id="PTHR32089:SF112">
    <property type="entry name" value="LYSOZYME-LIKE PROTEIN-RELATED"/>
    <property type="match status" value="1"/>
</dbReference>
<evidence type="ECO:0000256" key="5">
    <source>
        <dbReference type="PROSITE-ProRule" id="PRU00284"/>
    </source>
</evidence>
<evidence type="ECO:0000256" key="2">
    <source>
        <dbReference type="ARBA" id="ARBA00022519"/>
    </source>
</evidence>
<feature type="transmembrane region" description="Helical" evidence="7">
    <location>
        <begin position="74"/>
        <end position="92"/>
    </location>
</feature>
<gene>
    <name evidence="10" type="ORF">IG616_01445</name>
</gene>
<keyword evidence="7" id="KW-0472">Membrane</keyword>
<keyword evidence="7" id="KW-0812">Transmembrane</keyword>
<evidence type="ECO:0000313" key="11">
    <source>
        <dbReference type="Proteomes" id="UP000632063"/>
    </source>
</evidence>
<dbReference type="Proteomes" id="UP000632063">
    <property type="component" value="Unassembled WGS sequence"/>
</dbReference>
<proteinExistence type="inferred from homology"/>
<dbReference type="SUPFAM" id="SSF58104">
    <property type="entry name" value="Methyl-accepting chemotaxis protein (MCP) signaling domain"/>
    <property type="match status" value="1"/>
</dbReference>
<evidence type="ECO:0000256" key="3">
    <source>
        <dbReference type="ARBA" id="ARBA00023224"/>
    </source>
</evidence>
<feature type="domain" description="T-SNARE coiled-coil homology" evidence="9">
    <location>
        <begin position="393"/>
        <end position="438"/>
    </location>
</feature>
<dbReference type="InterPro" id="IPR000727">
    <property type="entry name" value="T_SNARE_dom"/>
</dbReference>
<evidence type="ECO:0000256" key="4">
    <source>
        <dbReference type="ARBA" id="ARBA00029447"/>
    </source>
</evidence>
<sequence>MSERVEAGTDLDGMRGTFAQRLVFFVWFNVLLVIGAAWWAGTLSVTAVSGSALLLGSAATAIWIRAGVRIESRIATAISLAFLAALFVAVMASTGSAAALPLDAQVYFFVVLAVLAGWLDWRSLAAYAGVVAALSIMSSVALPWAALPGGPNLPSAVFLAGALALEAVALWWIVAQLVLMAAGAAAGREQAVRSQIQHAEVPQESRPERLESKGVNDPHAVKRIAEFRQEILAKLEAVTGQAQSMRAASAELAATVEGTSEKAGSAVNSAGAASSNIQTVASAAEELASSIGEISRQVDQTSSIVAKAALGAQASNQKVAGLEEAANRIGEVVSMIQAIAGQTNLLALNATIEAARAGEAGKGFAVVASEVKALATQTSKATEEIAAQVAAIQSETKEAVDAIGAIAATMDEINTYTSTIAAAVEQQGSATDEISRNVTEAAEGSGLVAATIGGLTEASAKAAVSANAVSQGAEALEHHARDVRAVVDGFLLDVAV</sequence>
<comment type="similarity">
    <text evidence="4">Belongs to the methyl-accepting chemotaxis (MCP) protein family.</text>
</comment>
<evidence type="ECO:0000256" key="7">
    <source>
        <dbReference type="SAM" id="Phobius"/>
    </source>
</evidence>
<feature type="region of interest" description="Disordered" evidence="6">
    <location>
        <begin position="196"/>
        <end position="215"/>
    </location>
</feature>
<reference evidence="10 11" key="2">
    <citation type="journal article" date="2021" name="Int. J. Syst. Evol. Microbiol.">
        <title>Roseibium litorale sp. nov., isolated from a tidal flat sediment and proposal for the reclassification of Labrenzia polysiphoniae as Roseibium polysiphoniae comb. nov.</title>
        <authorList>
            <person name="Liu Y."/>
            <person name="Pei T."/>
            <person name="Du J."/>
            <person name="Chao M."/>
            <person name="Deng M.R."/>
            <person name="Zhu H."/>
        </authorList>
    </citation>
    <scope>NUCLEOTIDE SEQUENCE [LARGE SCALE GENOMIC DNA]</scope>
    <source>
        <strain evidence="10 11">4C16A</strain>
    </source>
</reference>
<dbReference type="PROSITE" id="PS50111">
    <property type="entry name" value="CHEMOTAXIS_TRANSDUC_2"/>
    <property type="match status" value="1"/>
</dbReference>
<feature type="transmembrane region" description="Helical" evidence="7">
    <location>
        <begin position="158"/>
        <end position="186"/>
    </location>
</feature>
<feature type="transmembrane region" description="Helical" evidence="7">
    <location>
        <begin position="22"/>
        <end position="41"/>
    </location>
</feature>
<evidence type="ECO:0000256" key="6">
    <source>
        <dbReference type="SAM" id="MobiDB-lite"/>
    </source>
</evidence>
<keyword evidence="11" id="KW-1185">Reference proteome</keyword>
<comment type="caution">
    <text evidence="10">The sequence shown here is derived from an EMBL/GenBank/DDBJ whole genome shotgun (WGS) entry which is preliminary data.</text>
</comment>
<dbReference type="RefSeq" id="WP_192145726.1">
    <property type="nucleotide sequence ID" value="NZ_JACYXI010000001.1"/>
</dbReference>
<evidence type="ECO:0000313" key="10">
    <source>
        <dbReference type="EMBL" id="MBD8890198.1"/>
    </source>
</evidence>
<evidence type="ECO:0000256" key="1">
    <source>
        <dbReference type="ARBA" id="ARBA00004429"/>
    </source>
</evidence>
<organism evidence="10 11">
    <name type="scientific">Roseibium litorale</name>
    <dbReference type="NCBI Taxonomy" id="2803841"/>
    <lineage>
        <taxon>Bacteria</taxon>
        <taxon>Pseudomonadati</taxon>
        <taxon>Pseudomonadota</taxon>
        <taxon>Alphaproteobacteria</taxon>
        <taxon>Hyphomicrobiales</taxon>
        <taxon>Stappiaceae</taxon>
        <taxon>Roseibium</taxon>
    </lineage>
</organism>
<name>A0ABR9CH70_9HYPH</name>
<dbReference type="PANTHER" id="PTHR32089">
    <property type="entry name" value="METHYL-ACCEPTING CHEMOTAXIS PROTEIN MCPB"/>
    <property type="match status" value="1"/>
</dbReference>
<protein>
    <submittedName>
        <fullName evidence="10">Chemotaxis protein</fullName>
    </submittedName>
</protein>
<feature type="transmembrane region" description="Helical" evidence="7">
    <location>
        <begin position="126"/>
        <end position="146"/>
    </location>
</feature>
<evidence type="ECO:0000259" key="8">
    <source>
        <dbReference type="PROSITE" id="PS50111"/>
    </source>
</evidence>
<dbReference type="PROSITE" id="PS50192">
    <property type="entry name" value="T_SNARE"/>
    <property type="match status" value="1"/>
</dbReference>
<reference evidence="11" key="1">
    <citation type="submission" date="2020-09" db="EMBL/GenBank/DDBJ databases">
        <title>The genome sequence of strain Labrenzia suaedae 4C16A.</title>
        <authorList>
            <person name="Liu Y."/>
        </authorList>
    </citation>
    <scope>NUCLEOTIDE SEQUENCE [LARGE SCALE GENOMIC DNA]</scope>
    <source>
        <strain evidence="11">4C16A</strain>
    </source>
</reference>
<dbReference type="InterPro" id="IPR004089">
    <property type="entry name" value="MCPsignal_dom"/>
</dbReference>
<feature type="transmembrane region" description="Helical" evidence="7">
    <location>
        <begin position="98"/>
        <end position="119"/>
    </location>
</feature>
<dbReference type="EMBL" id="JACYXI010000001">
    <property type="protein sequence ID" value="MBD8890198.1"/>
    <property type="molecule type" value="Genomic_DNA"/>
</dbReference>
<feature type="domain" description="Methyl-accepting transducer" evidence="8">
    <location>
        <begin position="241"/>
        <end position="477"/>
    </location>
</feature>
<dbReference type="SMART" id="SM00283">
    <property type="entry name" value="MA"/>
    <property type="match status" value="1"/>
</dbReference>
<keyword evidence="2" id="KW-0997">Cell inner membrane</keyword>
<feature type="compositionally biased region" description="Basic and acidic residues" evidence="6">
    <location>
        <begin position="201"/>
        <end position="215"/>
    </location>
</feature>
<keyword evidence="2" id="KW-1003">Cell membrane</keyword>
<evidence type="ECO:0000259" key="9">
    <source>
        <dbReference type="PROSITE" id="PS50192"/>
    </source>
</evidence>
<accession>A0ABR9CH70</accession>
<keyword evidence="7" id="KW-1133">Transmembrane helix</keyword>
<feature type="transmembrane region" description="Helical" evidence="7">
    <location>
        <begin position="47"/>
        <end position="67"/>
    </location>
</feature>
<dbReference type="Pfam" id="PF00015">
    <property type="entry name" value="MCPsignal"/>
    <property type="match status" value="1"/>
</dbReference>
<dbReference type="Gene3D" id="1.10.287.950">
    <property type="entry name" value="Methyl-accepting chemotaxis protein"/>
    <property type="match status" value="1"/>
</dbReference>